<dbReference type="AlphaFoldDB" id="A0A059IWV7"/>
<sequence length="571" mass="64205">QSPAYERPLFTFIGQDDEAALKGRKGSDTRKMIRSHVMRDVRRRERIAGLKRVSKKASKKNEAGASPSASSASSSSSSSTAVQRQADDLQEESVAATDALADDRLPPSWTVFKSSKPATPKTLYVFNNPLTTAVYQGLDPMNTVRGCEGVGSVVTNLIYYINFCLIPMTFPIEARKETETKKRLGIMRAAALSSPGSFFAQMTLSAAHKAIFEQHHSISLAGSDKEEAMLSDPTYYVMKSKCIREMNRKLQDPDPMKALDDTAIDIVTGLISATLTLALFEEVRVHWQGMKKIVENRGGILALVKQQSRGLGAVLTCDLKAAYTLLGRPKFPLAWEPRPLPPEIREKIEPPPNSQLRHLAKTLCANKHLSPKLTSLMHQIRDVFFFEIFNRTDTSGLSTVEYEMFLMKAHEMEYELLDYPYRELESQDVSDKDILKDSPIEAVARLTALSYFNSCFVVSPPEFGTGRAMTKHLKDALAKCVVKPLSEQSHEDRSLLAWVAFISISGAWDRTVRNWLVEVLQNIIVLQNWRSWEEVESVMHGYLYAGQLHGHIWKKIWFEVQSFHNISEIDG</sequence>
<organism evidence="2 3">
    <name type="scientific">Trichophyton interdigitale (strain MR816)</name>
    <dbReference type="NCBI Taxonomy" id="1215338"/>
    <lineage>
        <taxon>Eukaryota</taxon>
        <taxon>Fungi</taxon>
        <taxon>Dikarya</taxon>
        <taxon>Ascomycota</taxon>
        <taxon>Pezizomycotina</taxon>
        <taxon>Eurotiomycetes</taxon>
        <taxon>Eurotiomycetidae</taxon>
        <taxon>Onygenales</taxon>
        <taxon>Arthrodermataceae</taxon>
        <taxon>Trichophyton</taxon>
    </lineage>
</organism>
<dbReference type="STRING" id="1215338.A0A059IWV7"/>
<keyword evidence="3" id="KW-1185">Reference proteome</keyword>
<dbReference type="Proteomes" id="UP000024533">
    <property type="component" value="Unassembled WGS sequence"/>
</dbReference>
<reference evidence="2 3" key="1">
    <citation type="submission" date="2014-02" db="EMBL/GenBank/DDBJ databases">
        <title>The Genome Sequence of Trichophyton interdigitale MR816.</title>
        <authorList>
            <consortium name="The Broad Institute Genomics Platform"/>
            <person name="Cuomo C.A."/>
            <person name="White T.C."/>
            <person name="Graser Y."/>
            <person name="Martinez-Rossi N."/>
            <person name="Heitman J."/>
            <person name="Young S.K."/>
            <person name="Zeng Q."/>
            <person name="Gargeya S."/>
            <person name="Abouelleil A."/>
            <person name="Alvarado L."/>
            <person name="Chapman S.B."/>
            <person name="Gainer-Dewar J."/>
            <person name="Goldberg J."/>
            <person name="Griggs A."/>
            <person name="Gujja S."/>
            <person name="Hansen M."/>
            <person name="Howarth C."/>
            <person name="Imamovic A."/>
            <person name="Larimer J."/>
            <person name="Martinez D."/>
            <person name="Murphy C."/>
            <person name="Pearson M.D."/>
            <person name="Persinoti G."/>
            <person name="Poon T."/>
            <person name="Priest M."/>
            <person name="Roberts A.D."/>
            <person name="Saif S."/>
            <person name="Shea T.D."/>
            <person name="Sykes S.N."/>
            <person name="Wortman J."/>
            <person name="Nusbaum C."/>
            <person name="Birren B."/>
        </authorList>
    </citation>
    <scope>NUCLEOTIDE SEQUENCE [LARGE SCALE GENOMIC DNA]</scope>
    <source>
        <strain evidence="2 3">MR816</strain>
    </source>
</reference>
<dbReference type="OMA" id="WRSIWDE"/>
<evidence type="ECO:0008006" key="4">
    <source>
        <dbReference type="Google" id="ProtNLM"/>
    </source>
</evidence>
<protein>
    <recommendedName>
        <fullName evidence="4">Tachykinin family protein</fullName>
    </recommendedName>
</protein>
<name>A0A059IWV7_TRIIM</name>
<evidence type="ECO:0000313" key="3">
    <source>
        <dbReference type="Proteomes" id="UP000024533"/>
    </source>
</evidence>
<feature type="region of interest" description="Disordered" evidence="1">
    <location>
        <begin position="21"/>
        <end position="92"/>
    </location>
</feature>
<comment type="caution">
    <text evidence="2">The sequence shown here is derived from an EMBL/GenBank/DDBJ whole genome shotgun (WGS) entry which is preliminary data.</text>
</comment>
<accession>A0A059IWV7</accession>
<evidence type="ECO:0000256" key="1">
    <source>
        <dbReference type="SAM" id="MobiDB-lite"/>
    </source>
</evidence>
<feature type="compositionally biased region" description="Low complexity" evidence="1">
    <location>
        <begin position="65"/>
        <end position="79"/>
    </location>
</feature>
<gene>
    <name evidence="2" type="ORF">H109_07930</name>
</gene>
<proteinExistence type="predicted"/>
<evidence type="ECO:0000313" key="2">
    <source>
        <dbReference type="EMBL" id="KDB20111.1"/>
    </source>
</evidence>
<dbReference type="PANTHER" id="PTHR37540">
    <property type="entry name" value="TRANSCRIPTION FACTOR (ACR-2), PUTATIVE-RELATED-RELATED"/>
    <property type="match status" value="1"/>
</dbReference>
<dbReference type="OrthoDB" id="3469225at2759"/>
<dbReference type="PANTHER" id="PTHR37540:SF5">
    <property type="entry name" value="TRANSCRIPTION FACTOR DOMAIN-CONTAINING PROTEIN"/>
    <property type="match status" value="1"/>
</dbReference>
<feature type="non-terminal residue" evidence="2">
    <location>
        <position position="1"/>
    </location>
</feature>
<feature type="compositionally biased region" description="Basic and acidic residues" evidence="1">
    <location>
        <begin position="21"/>
        <end position="48"/>
    </location>
</feature>
<dbReference type="EMBL" id="AOKY01000891">
    <property type="protein sequence ID" value="KDB20111.1"/>
    <property type="molecule type" value="Genomic_DNA"/>
</dbReference>
<dbReference type="HOGENOM" id="CLU_022766_0_0_1"/>